<keyword evidence="2" id="KW-1185">Reference proteome</keyword>
<dbReference type="EMBL" id="CP000561">
    <property type="protein sequence ID" value="ABO08989.1"/>
    <property type="molecule type" value="Genomic_DNA"/>
</dbReference>
<dbReference type="STRING" id="410359.Pcal_1571"/>
<gene>
    <name evidence="1" type="ordered locus">Pcal_1571</name>
</gene>
<dbReference type="HOGENOM" id="CLU_2230484_0_0_2"/>
<dbReference type="RefSeq" id="WP_011850247.1">
    <property type="nucleotide sequence ID" value="NC_009073.1"/>
</dbReference>
<dbReference type="AlphaFoldDB" id="A3MWH2"/>
<proteinExistence type="predicted"/>
<dbReference type="eggNOG" id="arCOG06062">
    <property type="taxonomic scope" value="Archaea"/>
</dbReference>
<dbReference type="GeneID" id="4909356"/>
<name>A3MWH2_PYRCJ</name>
<organism evidence="1 2">
    <name type="scientific">Pyrobaculum calidifontis (strain DSM 21063 / JCM 11548 / VA1)</name>
    <dbReference type="NCBI Taxonomy" id="410359"/>
    <lineage>
        <taxon>Archaea</taxon>
        <taxon>Thermoproteota</taxon>
        <taxon>Thermoprotei</taxon>
        <taxon>Thermoproteales</taxon>
        <taxon>Thermoproteaceae</taxon>
        <taxon>Pyrobaculum</taxon>
    </lineage>
</organism>
<evidence type="ECO:0000313" key="2">
    <source>
        <dbReference type="Proteomes" id="UP000001431"/>
    </source>
</evidence>
<evidence type="ECO:0000313" key="1">
    <source>
        <dbReference type="EMBL" id="ABO08989.1"/>
    </source>
</evidence>
<dbReference type="Proteomes" id="UP000001431">
    <property type="component" value="Chromosome"/>
</dbReference>
<accession>A3MWH2</accession>
<reference evidence="1" key="1">
    <citation type="submission" date="2007-02" db="EMBL/GenBank/DDBJ databases">
        <title>Complete sequence of Pyrobaculum calidifontis JCM 11548.</title>
        <authorList>
            <consortium name="US DOE Joint Genome Institute"/>
            <person name="Copeland A."/>
            <person name="Lucas S."/>
            <person name="Lapidus A."/>
            <person name="Barry K."/>
            <person name="Glavina del Rio T."/>
            <person name="Dalin E."/>
            <person name="Tice H."/>
            <person name="Pitluck S."/>
            <person name="Chain P."/>
            <person name="Malfatti S."/>
            <person name="Shin M."/>
            <person name="Vergez L."/>
            <person name="Schmutz J."/>
            <person name="Larimer F."/>
            <person name="Land M."/>
            <person name="Hauser L."/>
            <person name="Kyrpides N."/>
            <person name="Mikhailova N."/>
            <person name="Cozen A.E."/>
            <person name="Fitz-Gibbon S.T."/>
            <person name="House C.H."/>
            <person name="Saltikov C."/>
            <person name="Lowe T.M."/>
            <person name="Richardson P."/>
        </authorList>
    </citation>
    <scope>NUCLEOTIDE SEQUENCE [LARGE SCALE GENOMIC DNA]</scope>
    <source>
        <strain evidence="1">JCM 11548</strain>
    </source>
</reference>
<sequence>MSELLVDDGVVPRKLSIPVLIKGLKDIRKSYLECLNGKKPEICYAIAVNSLVEMFGSLLPRVIHSPDLRYYIIVGVEELLVYDADQEKYNTLPVDKAVENLL</sequence>
<protein>
    <submittedName>
        <fullName evidence="1">Uncharacterized protein</fullName>
    </submittedName>
</protein>
<dbReference type="KEGG" id="pcl:Pcal_1571"/>
<dbReference type="OrthoDB" id="24967at2157"/>